<evidence type="ECO:0008006" key="2">
    <source>
        <dbReference type="Google" id="ProtNLM"/>
    </source>
</evidence>
<evidence type="ECO:0000313" key="1">
    <source>
        <dbReference type="EMBL" id="VAW01928.1"/>
    </source>
</evidence>
<dbReference type="SUPFAM" id="SSF55008">
    <property type="entry name" value="HMA, heavy metal-associated domain"/>
    <property type="match status" value="1"/>
</dbReference>
<accession>A0A3B0SA33</accession>
<dbReference type="InterPro" id="IPR036163">
    <property type="entry name" value="HMA_dom_sf"/>
</dbReference>
<name>A0A3B0SA33_9ZZZZ</name>
<proteinExistence type="predicted"/>
<protein>
    <recommendedName>
        <fullName evidence="2">HMA domain-containing protein</fullName>
    </recommendedName>
</protein>
<organism evidence="1">
    <name type="scientific">hydrothermal vent metagenome</name>
    <dbReference type="NCBI Taxonomy" id="652676"/>
    <lineage>
        <taxon>unclassified sequences</taxon>
        <taxon>metagenomes</taxon>
        <taxon>ecological metagenomes</taxon>
    </lineage>
</organism>
<reference evidence="1" key="1">
    <citation type="submission" date="2018-06" db="EMBL/GenBank/DDBJ databases">
        <authorList>
            <person name="Zhirakovskaya E."/>
        </authorList>
    </citation>
    <scope>NUCLEOTIDE SEQUENCE</scope>
</reference>
<dbReference type="EMBL" id="UOEI01000313">
    <property type="protein sequence ID" value="VAW01928.1"/>
    <property type="molecule type" value="Genomic_DNA"/>
</dbReference>
<dbReference type="AlphaFoldDB" id="A0A3B0SA33"/>
<sequence>MPVTRLTCIGCDCGACVTEAVAKIGACSGVLYVGIDRCLPGFVVRFDDDIEDLDTIRTMIADARIELAEVASAG</sequence>
<dbReference type="GO" id="GO:0046872">
    <property type="term" value="F:metal ion binding"/>
    <property type="evidence" value="ECO:0007669"/>
    <property type="project" value="InterPro"/>
</dbReference>
<gene>
    <name evidence="1" type="ORF">MNBD_ACTINO01-61</name>
</gene>